<evidence type="ECO:0000313" key="8">
    <source>
        <dbReference type="EMBL" id="EMR67042.1"/>
    </source>
</evidence>
<dbReference type="SUPFAM" id="SSF56176">
    <property type="entry name" value="FAD-binding/transporter-associated domain-like"/>
    <property type="match status" value="1"/>
</dbReference>
<keyword evidence="5" id="KW-0560">Oxidoreductase</keyword>
<dbReference type="PANTHER" id="PTHR42973:SF9">
    <property type="entry name" value="FAD-BINDING PCMH-TYPE DOMAIN-CONTAINING PROTEIN-RELATED"/>
    <property type="match status" value="1"/>
</dbReference>
<dbReference type="Gene3D" id="3.30.465.10">
    <property type="match status" value="2"/>
</dbReference>
<dbReference type="GO" id="GO:0016491">
    <property type="term" value="F:oxidoreductase activity"/>
    <property type="evidence" value="ECO:0007669"/>
    <property type="project" value="UniProtKB-KW"/>
</dbReference>
<dbReference type="PANTHER" id="PTHR42973">
    <property type="entry name" value="BINDING OXIDOREDUCTASE, PUTATIVE (AFU_ORTHOLOGUE AFUA_1G17690)-RELATED"/>
    <property type="match status" value="1"/>
</dbReference>
<dbReference type="Pfam" id="PF01565">
    <property type="entry name" value="FAD_binding_4"/>
    <property type="match status" value="1"/>
</dbReference>
<comment type="cofactor">
    <cofactor evidence="1">
        <name>FAD</name>
        <dbReference type="ChEBI" id="CHEBI:57692"/>
    </cofactor>
</comment>
<dbReference type="KEGG" id="ela:UCREL1_5961"/>
<evidence type="ECO:0000313" key="9">
    <source>
        <dbReference type="Proteomes" id="UP000012174"/>
    </source>
</evidence>
<protein>
    <submittedName>
        <fullName evidence="8">Putative fad binding domain containing protein</fullName>
    </submittedName>
</protein>
<keyword evidence="6" id="KW-0732">Signal</keyword>
<dbReference type="OMA" id="IMVNAVY"/>
<name>M7SS34_EUTLA</name>
<evidence type="ECO:0000256" key="3">
    <source>
        <dbReference type="ARBA" id="ARBA00022630"/>
    </source>
</evidence>
<dbReference type="InterPro" id="IPR016164">
    <property type="entry name" value="FAD-linked_Oxase-like_C"/>
</dbReference>
<dbReference type="STRING" id="1287681.M7SS34"/>
<evidence type="ECO:0000256" key="4">
    <source>
        <dbReference type="ARBA" id="ARBA00022827"/>
    </source>
</evidence>
<comment type="similarity">
    <text evidence="2">Belongs to the oxygen-dependent FAD-linked oxidoreductase family.</text>
</comment>
<accession>M7SS34</accession>
<keyword evidence="4" id="KW-0274">FAD</keyword>
<dbReference type="InterPro" id="IPR050416">
    <property type="entry name" value="FAD-linked_Oxidoreductase"/>
</dbReference>
<dbReference type="AlphaFoldDB" id="M7SS34"/>
<keyword evidence="9" id="KW-1185">Reference proteome</keyword>
<dbReference type="GO" id="GO:0071949">
    <property type="term" value="F:FAD binding"/>
    <property type="evidence" value="ECO:0007669"/>
    <property type="project" value="InterPro"/>
</dbReference>
<dbReference type="OrthoDB" id="415825at2759"/>
<proteinExistence type="inferred from homology"/>
<dbReference type="Gene3D" id="3.40.462.20">
    <property type="match status" value="1"/>
</dbReference>
<organism evidence="8 9">
    <name type="scientific">Eutypa lata (strain UCR-EL1)</name>
    <name type="common">Grapevine dieback disease fungus</name>
    <name type="synonym">Eutypa armeniacae</name>
    <dbReference type="NCBI Taxonomy" id="1287681"/>
    <lineage>
        <taxon>Eukaryota</taxon>
        <taxon>Fungi</taxon>
        <taxon>Dikarya</taxon>
        <taxon>Ascomycota</taxon>
        <taxon>Pezizomycotina</taxon>
        <taxon>Sordariomycetes</taxon>
        <taxon>Xylariomycetidae</taxon>
        <taxon>Xylariales</taxon>
        <taxon>Diatrypaceae</taxon>
        <taxon>Eutypa</taxon>
    </lineage>
</organism>
<evidence type="ECO:0000256" key="6">
    <source>
        <dbReference type="SAM" id="SignalP"/>
    </source>
</evidence>
<dbReference type="SUPFAM" id="SSF55103">
    <property type="entry name" value="FAD-linked oxidases, C-terminal domain"/>
    <property type="match status" value="1"/>
</dbReference>
<evidence type="ECO:0000256" key="1">
    <source>
        <dbReference type="ARBA" id="ARBA00001974"/>
    </source>
</evidence>
<feature type="signal peptide" evidence="6">
    <location>
        <begin position="1"/>
        <end position="30"/>
    </location>
</feature>
<keyword evidence="3" id="KW-0285">Flavoprotein</keyword>
<dbReference type="InterPro" id="IPR016166">
    <property type="entry name" value="FAD-bd_PCMH"/>
</dbReference>
<dbReference type="InterPro" id="IPR006094">
    <property type="entry name" value="Oxid_FAD_bind_N"/>
</dbReference>
<feature type="domain" description="FAD-binding PCMH-type" evidence="7">
    <location>
        <begin position="73"/>
        <end position="244"/>
    </location>
</feature>
<gene>
    <name evidence="8" type="ORF">UCREL1_5961</name>
</gene>
<evidence type="ECO:0000259" key="7">
    <source>
        <dbReference type="PROSITE" id="PS51387"/>
    </source>
</evidence>
<dbReference type="PROSITE" id="PS51387">
    <property type="entry name" value="FAD_PCMH"/>
    <property type="match status" value="1"/>
</dbReference>
<sequence>MEFPSTCSILAKRLGLVFVSVILSVQLTAALPRPSPIEIYNYLDQNLSQGSDAFLASAGGGNSTQITPRWNVWNPPTYVVYAKPAFDTDVQKIIQYASESGIPFLGTGGGHGFTSTLGTLDDGIDIDLGFFRGVTVDAENNRMTIGGGTVFGDVYDPLYNAGKEIRPYGGLHGLILDALESVNIVTGSGDIVTASETENSDLFWGVRGAGHNLGIVTSATYQVYDLSNGGEALNGDFIFPASENATIFSIMKSFEGNQPAELSIIMSMAYSDEYEDIVISVTAIYIGPEEEGKSVIQPFIDSNPLVQNVTMIPWNRLNRENRFGADEASCVPGINGATYGLNVYDIDVPTYVEVFGMYADFYAQNPNLRLATFFREQFGYSAVRQVPDDNTAYPWRDADAYLLIFFAWSDPSLEPITEEFGQAIRARMVELNGERGMQVYVNYARGDEDEKAWYSDRKLERLGKLKSTWDPKGLFSYYNPITI</sequence>
<dbReference type="EMBL" id="KB706540">
    <property type="protein sequence ID" value="EMR67042.1"/>
    <property type="molecule type" value="Genomic_DNA"/>
</dbReference>
<dbReference type="eggNOG" id="ENOG502SJ3M">
    <property type="taxonomic scope" value="Eukaryota"/>
</dbReference>
<reference evidence="9" key="1">
    <citation type="journal article" date="2013" name="Genome Announc.">
        <title>Draft genome sequence of the grapevine dieback fungus Eutypa lata UCR-EL1.</title>
        <authorList>
            <person name="Blanco-Ulate B."/>
            <person name="Rolshausen P.E."/>
            <person name="Cantu D."/>
        </authorList>
    </citation>
    <scope>NUCLEOTIDE SEQUENCE [LARGE SCALE GENOMIC DNA]</scope>
    <source>
        <strain evidence="9">UCR-EL1</strain>
    </source>
</reference>
<feature type="chain" id="PRO_5004084908" evidence="6">
    <location>
        <begin position="31"/>
        <end position="483"/>
    </location>
</feature>
<evidence type="ECO:0000256" key="5">
    <source>
        <dbReference type="ARBA" id="ARBA00023002"/>
    </source>
</evidence>
<evidence type="ECO:0000256" key="2">
    <source>
        <dbReference type="ARBA" id="ARBA00005466"/>
    </source>
</evidence>
<dbReference type="InterPro" id="IPR016169">
    <property type="entry name" value="FAD-bd_PCMH_sub2"/>
</dbReference>
<dbReference type="HOGENOM" id="CLU_018354_0_0_1"/>
<dbReference type="Pfam" id="PF08031">
    <property type="entry name" value="BBE"/>
    <property type="match status" value="1"/>
</dbReference>
<dbReference type="InterPro" id="IPR036318">
    <property type="entry name" value="FAD-bd_PCMH-like_sf"/>
</dbReference>
<dbReference type="Proteomes" id="UP000012174">
    <property type="component" value="Unassembled WGS sequence"/>
</dbReference>
<dbReference type="InterPro" id="IPR012951">
    <property type="entry name" value="BBE"/>
</dbReference>